<keyword evidence="3" id="KW-1185">Reference proteome</keyword>
<evidence type="ECO:0008006" key="4">
    <source>
        <dbReference type="Google" id="ProtNLM"/>
    </source>
</evidence>
<dbReference type="OrthoDB" id="689944at2759"/>
<evidence type="ECO:0000313" key="2">
    <source>
        <dbReference type="EMBL" id="OEL27979.1"/>
    </source>
</evidence>
<evidence type="ECO:0000256" key="1">
    <source>
        <dbReference type="SAM" id="MobiDB-lite"/>
    </source>
</evidence>
<dbReference type="EMBL" id="LWDX02031148">
    <property type="protein sequence ID" value="OEL27979.1"/>
    <property type="molecule type" value="Genomic_DNA"/>
</dbReference>
<dbReference type="STRING" id="888268.A0A1E5VS97"/>
<dbReference type="Proteomes" id="UP000095767">
    <property type="component" value="Unassembled WGS sequence"/>
</dbReference>
<evidence type="ECO:0000313" key="3">
    <source>
        <dbReference type="Proteomes" id="UP000095767"/>
    </source>
</evidence>
<name>A0A1E5VS97_9POAL</name>
<dbReference type="AlphaFoldDB" id="A0A1E5VS97"/>
<reference evidence="2 3" key="1">
    <citation type="submission" date="2016-09" db="EMBL/GenBank/DDBJ databases">
        <title>The draft genome of Dichanthelium oligosanthes: A C3 panicoid grass species.</title>
        <authorList>
            <person name="Studer A.J."/>
            <person name="Schnable J.C."/>
            <person name="Brutnell T.P."/>
        </authorList>
    </citation>
    <scope>NUCLEOTIDE SEQUENCE [LARGE SCALE GENOMIC DNA]</scope>
    <source>
        <strain evidence="3">cv. Kellogg 1175</strain>
        <tissue evidence="2">Leaf</tissue>
    </source>
</reference>
<dbReference type="PANTHER" id="PTHR45125:SF51">
    <property type="entry name" value="F21J9.4-RELATED"/>
    <property type="match status" value="1"/>
</dbReference>
<feature type="region of interest" description="Disordered" evidence="1">
    <location>
        <begin position="1"/>
        <end position="100"/>
    </location>
</feature>
<comment type="caution">
    <text evidence="2">The sequence shown here is derived from an EMBL/GenBank/DDBJ whole genome shotgun (WGS) entry which is preliminary data.</text>
</comment>
<proteinExistence type="predicted"/>
<dbReference type="PANTHER" id="PTHR45125">
    <property type="entry name" value="F21J9.4-RELATED"/>
    <property type="match status" value="1"/>
</dbReference>
<feature type="compositionally biased region" description="Basic and acidic residues" evidence="1">
    <location>
        <begin position="62"/>
        <end position="75"/>
    </location>
</feature>
<protein>
    <recommendedName>
        <fullName evidence="4">No apical meristem-associated C-terminal domain-containing protein</fullName>
    </recommendedName>
</protein>
<accession>A0A1E5VS97</accession>
<feature type="compositionally biased region" description="Basic and acidic residues" evidence="1">
    <location>
        <begin position="1"/>
        <end position="12"/>
    </location>
</feature>
<sequence>MGAREGGREVARGRGCAAAAWGGGPARRRVREGGGRRGGTAAREVACTPPPGGGKEVAGAWVREEERWWRGRGWEREEEEEEEESKEKKRKKSGRKMDTWMNLLNGNERGSSNNLEWDDNQFASPPEKQGFGQPAIVNADATPTPTPVMKGNKKRTRNFSVQEDNLLVAAWLEINMDAVQGIDQPRGTYWERIHDYYHMHKEFESDRNPNSLAHRWGIILAEVNRFCGWYAQVANRPPSAATEQGVV</sequence>
<organism evidence="2 3">
    <name type="scientific">Dichanthelium oligosanthes</name>
    <dbReference type="NCBI Taxonomy" id="888268"/>
    <lineage>
        <taxon>Eukaryota</taxon>
        <taxon>Viridiplantae</taxon>
        <taxon>Streptophyta</taxon>
        <taxon>Embryophyta</taxon>
        <taxon>Tracheophyta</taxon>
        <taxon>Spermatophyta</taxon>
        <taxon>Magnoliopsida</taxon>
        <taxon>Liliopsida</taxon>
        <taxon>Poales</taxon>
        <taxon>Poaceae</taxon>
        <taxon>PACMAD clade</taxon>
        <taxon>Panicoideae</taxon>
        <taxon>Panicodae</taxon>
        <taxon>Paniceae</taxon>
        <taxon>Dichantheliinae</taxon>
        <taxon>Dichanthelium</taxon>
    </lineage>
</organism>
<gene>
    <name evidence="2" type="ORF">BAE44_0011000</name>
</gene>